<dbReference type="InterPro" id="IPR001152">
    <property type="entry name" value="Beta-thymosin"/>
</dbReference>
<keyword evidence="3" id="KW-0963">Cytoplasm</keyword>
<dbReference type="FunFam" id="1.20.5.520:FF:000001">
    <property type="entry name" value="Thymosin beta"/>
    <property type="match status" value="3"/>
</dbReference>
<dbReference type="GO" id="GO:0007015">
    <property type="term" value="P:actin filament organization"/>
    <property type="evidence" value="ECO:0007669"/>
    <property type="project" value="InterPro"/>
</dbReference>
<dbReference type="OrthoDB" id="2151618at2759"/>
<name>A0A482V8D6_ASBVE</name>
<dbReference type="STRING" id="1661398.A0A482V8D6"/>
<evidence type="ECO:0008006" key="7">
    <source>
        <dbReference type="Google" id="ProtNLM"/>
    </source>
</evidence>
<evidence type="ECO:0000313" key="5">
    <source>
        <dbReference type="EMBL" id="RZB39467.1"/>
    </source>
</evidence>
<accession>A0A482V8D6</accession>
<keyword evidence="4" id="KW-0206">Cytoskeleton</keyword>
<evidence type="ECO:0000256" key="4">
    <source>
        <dbReference type="ARBA" id="ARBA00023212"/>
    </source>
</evidence>
<dbReference type="GO" id="GO:0005829">
    <property type="term" value="C:cytosol"/>
    <property type="evidence" value="ECO:0007669"/>
    <property type="project" value="TreeGrafter"/>
</dbReference>
<comment type="similarity">
    <text evidence="2">Belongs to the thymosin beta family.</text>
</comment>
<evidence type="ECO:0000256" key="1">
    <source>
        <dbReference type="ARBA" id="ARBA00004245"/>
    </source>
</evidence>
<keyword evidence="6" id="KW-1185">Reference proteome</keyword>
<dbReference type="Pfam" id="PF01290">
    <property type="entry name" value="Thymosin"/>
    <property type="match status" value="5"/>
</dbReference>
<gene>
    <name evidence="5" type="ORF">BDFB_003689</name>
</gene>
<dbReference type="PANTHER" id="PTHR20940:SF1">
    <property type="entry name" value="CIBOULOT, ISOFORM A"/>
    <property type="match status" value="1"/>
</dbReference>
<dbReference type="GO" id="GO:0005856">
    <property type="term" value="C:cytoskeleton"/>
    <property type="evidence" value="ECO:0007669"/>
    <property type="project" value="UniProtKB-SubCell"/>
</dbReference>
<evidence type="ECO:0000256" key="3">
    <source>
        <dbReference type="ARBA" id="ARBA00022490"/>
    </source>
</evidence>
<proteinExistence type="inferred from homology"/>
<organism evidence="5 6">
    <name type="scientific">Asbolus verrucosus</name>
    <name type="common">Desert ironclad beetle</name>
    <dbReference type="NCBI Taxonomy" id="1661398"/>
    <lineage>
        <taxon>Eukaryota</taxon>
        <taxon>Metazoa</taxon>
        <taxon>Ecdysozoa</taxon>
        <taxon>Arthropoda</taxon>
        <taxon>Hexapoda</taxon>
        <taxon>Insecta</taxon>
        <taxon>Pterygota</taxon>
        <taxon>Neoptera</taxon>
        <taxon>Endopterygota</taxon>
        <taxon>Coleoptera</taxon>
        <taxon>Polyphaga</taxon>
        <taxon>Cucujiformia</taxon>
        <taxon>Tenebrionidae</taxon>
        <taxon>Pimeliinae</taxon>
        <taxon>Asbolus</taxon>
    </lineage>
</organism>
<dbReference type="CDD" id="cd22059">
    <property type="entry name" value="WH2_BetaT"/>
    <property type="match status" value="1"/>
</dbReference>
<dbReference type="Gene3D" id="1.20.5.520">
    <property type="entry name" value="Single helix bin"/>
    <property type="match status" value="5"/>
</dbReference>
<dbReference type="InterPro" id="IPR038386">
    <property type="entry name" value="Beta-thymosin_sf"/>
</dbReference>
<evidence type="ECO:0000256" key="2">
    <source>
        <dbReference type="ARBA" id="ARBA00009511"/>
    </source>
</evidence>
<reference evidence="5 6" key="1">
    <citation type="submission" date="2017-03" db="EMBL/GenBank/DDBJ databases">
        <title>Genome of the blue death feigning beetle - Asbolus verrucosus.</title>
        <authorList>
            <person name="Rider S.D."/>
        </authorList>
    </citation>
    <scope>NUCLEOTIDE SEQUENCE [LARGE SCALE GENOMIC DNA]</scope>
    <source>
        <strain evidence="5">Butters</strain>
        <tissue evidence="5">Head and leg muscle</tissue>
    </source>
</reference>
<dbReference type="Proteomes" id="UP000292052">
    <property type="component" value="Unassembled WGS sequence"/>
</dbReference>
<sequence length="228" mass="25251">MSCPVPAPALKDLPRVAGDLKSELEGFKPTNLKNADTQEKIVLPSAEDVAQERTHNALIAGVENFKSSSLKRTDTREKIVLPNAQDVAAEKTEKALIAGIEHFDQSKLKHTETQEKNPLPNKDVVLQEKNHLNLLNGVEHFDKTTMKHTTTAEKIVLPDNQGMLRPVAVNWIGAVVHFTVSSVIEQEKGQRQLISGIENFDSSKLKHAETCEKNPLPTKEIIDQEKSA</sequence>
<dbReference type="GO" id="GO:0003785">
    <property type="term" value="F:actin monomer binding"/>
    <property type="evidence" value="ECO:0007669"/>
    <property type="project" value="InterPro"/>
</dbReference>
<evidence type="ECO:0000313" key="6">
    <source>
        <dbReference type="Proteomes" id="UP000292052"/>
    </source>
</evidence>
<protein>
    <recommendedName>
        <fullName evidence="7">Thymosin beta</fullName>
    </recommendedName>
</protein>
<comment type="subcellular location">
    <subcellularLocation>
        <location evidence="1">Cytoplasm</location>
        <location evidence="1">Cytoskeleton</location>
    </subcellularLocation>
</comment>
<dbReference type="SMART" id="SM00152">
    <property type="entry name" value="THY"/>
    <property type="match status" value="5"/>
</dbReference>
<dbReference type="AlphaFoldDB" id="A0A482V8D6"/>
<comment type="caution">
    <text evidence="5">The sequence shown here is derived from an EMBL/GenBank/DDBJ whole genome shotgun (WGS) entry which is preliminary data.</text>
</comment>
<dbReference type="EMBL" id="QDEB01127981">
    <property type="protein sequence ID" value="RZB39467.1"/>
    <property type="molecule type" value="Genomic_DNA"/>
</dbReference>
<dbReference type="PANTHER" id="PTHR20940">
    <property type="entry name" value="TETRA THYMOSIN"/>
    <property type="match status" value="1"/>
</dbReference>